<name>A0A521EKS1_9BACT</name>
<feature type="transmembrane region" description="Helical" evidence="1">
    <location>
        <begin position="83"/>
        <end position="107"/>
    </location>
</feature>
<evidence type="ECO:0000313" key="2">
    <source>
        <dbReference type="EMBL" id="SMO84507.1"/>
    </source>
</evidence>
<dbReference type="Proteomes" id="UP000317593">
    <property type="component" value="Unassembled WGS sequence"/>
</dbReference>
<feature type="transmembrane region" description="Helical" evidence="1">
    <location>
        <begin position="113"/>
        <end position="131"/>
    </location>
</feature>
<accession>A0A521EKS1</accession>
<organism evidence="2 3">
    <name type="scientific">Fodinibius sediminis</name>
    <dbReference type="NCBI Taxonomy" id="1214077"/>
    <lineage>
        <taxon>Bacteria</taxon>
        <taxon>Pseudomonadati</taxon>
        <taxon>Balneolota</taxon>
        <taxon>Balneolia</taxon>
        <taxon>Balneolales</taxon>
        <taxon>Balneolaceae</taxon>
        <taxon>Fodinibius</taxon>
    </lineage>
</organism>
<proteinExistence type="predicted"/>
<protein>
    <submittedName>
        <fullName evidence="2">DoxX-like family protein</fullName>
    </submittedName>
</protein>
<evidence type="ECO:0000313" key="3">
    <source>
        <dbReference type="Proteomes" id="UP000317593"/>
    </source>
</evidence>
<evidence type="ECO:0000256" key="1">
    <source>
        <dbReference type="SAM" id="Phobius"/>
    </source>
</evidence>
<dbReference type="EMBL" id="FXTH01000017">
    <property type="protein sequence ID" value="SMO84507.1"/>
    <property type="molecule type" value="Genomic_DNA"/>
</dbReference>
<keyword evidence="1" id="KW-0812">Transmembrane</keyword>
<keyword evidence="3" id="KW-1185">Reference proteome</keyword>
<dbReference type="AlphaFoldDB" id="A0A521EKS1"/>
<keyword evidence="1" id="KW-0472">Membrane</keyword>
<feature type="transmembrane region" description="Helical" evidence="1">
    <location>
        <begin position="57"/>
        <end position="76"/>
    </location>
</feature>
<sequence length="138" mass="14813">MQHKHRISSKKTTAMNIFLWVLQVLLALHTAAGAVWKFSHSAGQTMPSLATIPQEIWIGMSVVELLCSLALILPAVNKFSGTLVPAAAVIIAAEMLLFSVMHLAYGAASVQPVVYWITVAAVCGFIAYGRYASSPLQS</sequence>
<gene>
    <name evidence="2" type="ORF">SAMN06265218_11717</name>
</gene>
<reference evidence="2 3" key="1">
    <citation type="submission" date="2017-05" db="EMBL/GenBank/DDBJ databases">
        <authorList>
            <person name="Varghese N."/>
            <person name="Submissions S."/>
        </authorList>
    </citation>
    <scope>NUCLEOTIDE SEQUENCE [LARGE SCALE GENOMIC DNA]</scope>
    <source>
        <strain evidence="2 3">DSM 21194</strain>
    </source>
</reference>
<keyword evidence="1" id="KW-1133">Transmembrane helix</keyword>